<proteinExistence type="predicted"/>
<feature type="chain" id="PRO_5034219254" evidence="3">
    <location>
        <begin position="18"/>
        <end position="520"/>
    </location>
</feature>
<keyword evidence="5" id="KW-1185">Reference proteome</keyword>
<feature type="transmembrane region" description="Helical" evidence="2">
    <location>
        <begin position="351"/>
        <end position="369"/>
    </location>
</feature>
<feature type="transmembrane region" description="Helical" evidence="2">
    <location>
        <begin position="149"/>
        <end position="168"/>
    </location>
</feature>
<sequence>MNTFASSFSLSSPLSLAFFLSLSFPRVPHPHSPNTLPCTSSTTMSADAGALPTGSSSMESSLSSFGFPEAQFHQLQITLCVATATLGMYIWDICSHLGEDYQLLKRSKSRPFPTVVYFVARLSSLGFILSHTLSLTARIKNCYALSKSTQFLVVISLSSVTLLFFLRLRAIYSSPSSSSHHHPSSSIFSPITNNSNSIIIILFFLLWLANVACASLTVLLISHTLSVDFGGTLWCLEDGIKIKYASVTAIGALVHDTCVFVAISWRLFRFGESGVTMRVDMPTMSGPGGDQNQNSVLGQSKDDGEHDANHGGSGVNLPVNTVNGLKKTTERYVLGKSLPKFSRALFMDGQMLYLITLIASLSTTLLLYIPSIPTAYRLIADVPQVAILSALACAVFRDARLGRILERSSYGYQAGPLGHAHGMDTRAYYNVHDAFGTGASWSFHQGYRHGRGHNHDSGVNNMTLSTEMYTYASRGVELSTTNESMLDCDVEDGSECVHGHVHRHGLGYCAQDSEMVGIAK</sequence>
<keyword evidence="2" id="KW-1133">Transmembrane helix</keyword>
<accession>A0A8H5GW35</accession>
<feature type="compositionally biased region" description="Basic and acidic residues" evidence="1">
    <location>
        <begin position="300"/>
        <end position="309"/>
    </location>
</feature>
<evidence type="ECO:0000313" key="5">
    <source>
        <dbReference type="Proteomes" id="UP000559256"/>
    </source>
</evidence>
<evidence type="ECO:0000256" key="2">
    <source>
        <dbReference type="SAM" id="Phobius"/>
    </source>
</evidence>
<keyword evidence="2" id="KW-0812">Transmembrane</keyword>
<evidence type="ECO:0000256" key="3">
    <source>
        <dbReference type="SAM" id="SignalP"/>
    </source>
</evidence>
<reference evidence="4 5" key="1">
    <citation type="journal article" date="2020" name="ISME J.">
        <title>Uncovering the hidden diversity of litter-decomposition mechanisms in mushroom-forming fungi.</title>
        <authorList>
            <person name="Floudas D."/>
            <person name="Bentzer J."/>
            <person name="Ahren D."/>
            <person name="Johansson T."/>
            <person name="Persson P."/>
            <person name="Tunlid A."/>
        </authorList>
    </citation>
    <scope>NUCLEOTIDE SEQUENCE [LARGE SCALE GENOMIC DNA]</scope>
    <source>
        <strain evidence="4 5">CBS 291.85</strain>
    </source>
</reference>
<evidence type="ECO:0000313" key="4">
    <source>
        <dbReference type="EMBL" id="KAF5372117.1"/>
    </source>
</evidence>
<dbReference type="Proteomes" id="UP000559256">
    <property type="component" value="Unassembled WGS sequence"/>
</dbReference>
<feature type="region of interest" description="Disordered" evidence="1">
    <location>
        <begin position="282"/>
        <end position="316"/>
    </location>
</feature>
<feature type="signal peptide" evidence="3">
    <location>
        <begin position="1"/>
        <end position="17"/>
    </location>
</feature>
<feature type="transmembrane region" description="Helical" evidence="2">
    <location>
        <begin position="198"/>
        <end position="222"/>
    </location>
</feature>
<feature type="transmembrane region" description="Helical" evidence="2">
    <location>
        <begin position="242"/>
        <end position="268"/>
    </location>
</feature>
<dbReference type="OrthoDB" id="3038990at2759"/>
<keyword evidence="3" id="KW-0732">Signal</keyword>
<dbReference type="EMBL" id="JAACJM010000006">
    <property type="protein sequence ID" value="KAF5372117.1"/>
    <property type="molecule type" value="Genomic_DNA"/>
</dbReference>
<name>A0A8H5GW35_9AGAR</name>
<evidence type="ECO:0000256" key="1">
    <source>
        <dbReference type="SAM" id="MobiDB-lite"/>
    </source>
</evidence>
<organism evidence="4 5">
    <name type="scientific">Tetrapyrgos nigripes</name>
    <dbReference type="NCBI Taxonomy" id="182062"/>
    <lineage>
        <taxon>Eukaryota</taxon>
        <taxon>Fungi</taxon>
        <taxon>Dikarya</taxon>
        <taxon>Basidiomycota</taxon>
        <taxon>Agaricomycotina</taxon>
        <taxon>Agaricomycetes</taxon>
        <taxon>Agaricomycetidae</taxon>
        <taxon>Agaricales</taxon>
        <taxon>Marasmiineae</taxon>
        <taxon>Marasmiaceae</taxon>
        <taxon>Tetrapyrgos</taxon>
    </lineage>
</organism>
<dbReference type="AlphaFoldDB" id="A0A8H5GW35"/>
<gene>
    <name evidence="4" type="ORF">D9758_005010</name>
</gene>
<keyword evidence="2" id="KW-0472">Membrane</keyword>
<feature type="transmembrane region" description="Helical" evidence="2">
    <location>
        <begin position="72"/>
        <end position="91"/>
    </location>
</feature>
<comment type="caution">
    <text evidence="4">The sequence shown here is derived from an EMBL/GenBank/DDBJ whole genome shotgun (WGS) entry which is preliminary data.</text>
</comment>
<feature type="transmembrane region" description="Helical" evidence="2">
    <location>
        <begin position="112"/>
        <end position="129"/>
    </location>
</feature>
<protein>
    <submittedName>
        <fullName evidence="4">Uncharacterized protein</fullName>
    </submittedName>
</protein>